<dbReference type="PROSITE" id="PS51352">
    <property type="entry name" value="THIOREDOXIN_2"/>
    <property type="match status" value="1"/>
</dbReference>
<evidence type="ECO:0000256" key="5">
    <source>
        <dbReference type="ARBA" id="ARBA00023284"/>
    </source>
</evidence>
<comment type="caution">
    <text evidence="8">The sequence shown here is derived from an EMBL/GenBank/DDBJ whole genome shotgun (WGS) entry which is preliminary data.</text>
</comment>
<feature type="disulfide bond" description="Redox-active" evidence="6">
    <location>
        <begin position="60"/>
        <end position="94"/>
    </location>
</feature>
<dbReference type="InterPro" id="IPR036249">
    <property type="entry name" value="Thioredoxin-like_sf"/>
</dbReference>
<dbReference type="AlphaFoldDB" id="A0A177IEU0"/>
<dbReference type="Gene3D" id="3.40.30.10">
    <property type="entry name" value="Glutaredoxin"/>
    <property type="match status" value="1"/>
</dbReference>
<gene>
    <name evidence="6" type="primary">tpx</name>
    <name evidence="8" type="ORF">AYJ05_05625</name>
</gene>
<dbReference type="EC" id="1.11.1.24" evidence="6"/>
<dbReference type="InterPro" id="IPR050455">
    <property type="entry name" value="Tpx_Peroxidase_subfamily"/>
</dbReference>
<keyword evidence="2 6" id="KW-0049">Antioxidant</keyword>
<keyword evidence="4 6" id="KW-1015">Disulfide bond</keyword>
<dbReference type="Proteomes" id="UP000076947">
    <property type="component" value="Unassembled WGS sequence"/>
</dbReference>
<name>A0A177IEU0_9CORY</name>
<dbReference type="OrthoDB" id="9781543at2"/>
<keyword evidence="9" id="KW-1185">Reference proteome</keyword>
<dbReference type="Pfam" id="PF08534">
    <property type="entry name" value="Redoxin"/>
    <property type="match status" value="1"/>
</dbReference>
<comment type="subunit">
    <text evidence="6">Homodimer.</text>
</comment>
<dbReference type="GO" id="GO:0008379">
    <property type="term" value="F:thioredoxin peroxidase activity"/>
    <property type="evidence" value="ECO:0007669"/>
    <property type="project" value="UniProtKB-UniRule"/>
</dbReference>
<evidence type="ECO:0000256" key="4">
    <source>
        <dbReference type="ARBA" id="ARBA00023157"/>
    </source>
</evidence>
<comment type="catalytic activity">
    <reaction evidence="6">
        <text>a hydroperoxide + [thioredoxin]-dithiol = an alcohol + [thioredoxin]-disulfide + H2O</text>
        <dbReference type="Rhea" id="RHEA:62620"/>
        <dbReference type="Rhea" id="RHEA-COMP:10698"/>
        <dbReference type="Rhea" id="RHEA-COMP:10700"/>
        <dbReference type="ChEBI" id="CHEBI:15377"/>
        <dbReference type="ChEBI" id="CHEBI:29950"/>
        <dbReference type="ChEBI" id="CHEBI:30879"/>
        <dbReference type="ChEBI" id="CHEBI:35924"/>
        <dbReference type="ChEBI" id="CHEBI:50058"/>
        <dbReference type="EC" id="1.11.1.24"/>
    </reaction>
</comment>
<feature type="active site" description="Cysteine sulfenic acid (-SOH) intermediate" evidence="6">
    <location>
        <position position="60"/>
    </location>
</feature>
<proteinExistence type="inferred from homology"/>
<evidence type="ECO:0000313" key="8">
    <source>
        <dbReference type="EMBL" id="OAH27333.1"/>
    </source>
</evidence>
<dbReference type="InterPro" id="IPR013740">
    <property type="entry name" value="Redoxin"/>
</dbReference>
<evidence type="ECO:0000256" key="2">
    <source>
        <dbReference type="ARBA" id="ARBA00022862"/>
    </source>
</evidence>
<dbReference type="STRING" id="1705.CA21670_05425"/>
<dbReference type="RefSeq" id="WP_066839921.1">
    <property type="nucleotide sequence ID" value="NZ_LSTQ01000022.1"/>
</dbReference>
<evidence type="ECO:0000256" key="3">
    <source>
        <dbReference type="ARBA" id="ARBA00023002"/>
    </source>
</evidence>
<dbReference type="InterPro" id="IPR018219">
    <property type="entry name" value="Tpx_CS"/>
</dbReference>
<feature type="domain" description="Thioredoxin" evidence="7">
    <location>
        <begin position="18"/>
        <end position="165"/>
    </location>
</feature>
<comment type="miscellaneous">
    <text evidence="6">The active site is a conserved redox-active cysteine residue, the peroxidatic cysteine (C(P)), which makes the nucleophilic attack on the peroxide substrate. The peroxide oxidizes the C(P)-SH to cysteine sulfenic acid (C(P)-SOH), which then reacts with another cysteine residue, the resolving cysteine (C(R)), to form a disulfide bridge. The disulfide is subsequently reduced by an appropriate electron donor to complete the catalytic cycle. In this atypical 2-Cys peroxiredoxin, C(R) is present in the same subunit to form an intramolecular disulfide. The disulfide is subsequently reduced by thioredoxin.</text>
</comment>
<sequence length="165" mass="17388">MANVTFQSNPAQTAGELPAVGEALPDFTVVGTDLSDITPADYAGKRLVLSLFPSIDTGVCQAQARSFNEKANSLNNTVVLSISKDLPFALDRFCAAEGLENVVAGSAFRSSFGEDFGATLQDSPLAGLLARGVIVTDADHKVVYAKFVDEVTDEPNYDEALAALQ</sequence>
<protein>
    <recommendedName>
        <fullName evidence="6">Thiol peroxidase</fullName>
        <shortName evidence="6">Tpx</shortName>
        <ecNumber evidence="6">1.11.1.24</ecNumber>
    </recommendedName>
    <alternativeName>
        <fullName evidence="6">Peroxiredoxin tpx</fullName>
        <shortName evidence="6">Prx</shortName>
    </alternativeName>
    <alternativeName>
        <fullName evidence="6">Thioredoxin peroxidase</fullName>
    </alternativeName>
    <alternativeName>
        <fullName evidence="6">Thioredoxin-dependent peroxiredoxin</fullName>
    </alternativeName>
</protein>
<evidence type="ECO:0000256" key="6">
    <source>
        <dbReference type="HAMAP-Rule" id="MF_00269"/>
    </source>
</evidence>
<dbReference type="EMBL" id="LSTQ01000022">
    <property type="protein sequence ID" value="OAH27333.1"/>
    <property type="molecule type" value="Genomic_DNA"/>
</dbReference>
<dbReference type="PANTHER" id="PTHR43110">
    <property type="entry name" value="THIOL PEROXIDASE"/>
    <property type="match status" value="1"/>
</dbReference>
<dbReference type="InterPro" id="IPR002065">
    <property type="entry name" value="TPX"/>
</dbReference>
<keyword evidence="1 6" id="KW-0575">Peroxidase</keyword>
<dbReference type="PANTHER" id="PTHR43110:SF1">
    <property type="entry name" value="THIOL PEROXIDASE"/>
    <property type="match status" value="1"/>
</dbReference>
<dbReference type="SUPFAM" id="SSF52833">
    <property type="entry name" value="Thioredoxin-like"/>
    <property type="match status" value="1"/>
</dbReference>
<dbReference type="NCBIfam" id="NF001808">
    <property type="entry name" value="PRK00522.1"/>
    <property type="match status" value="1"/>
</dbReference>
<organism evidence="8 9">
    <name type="scientific">Corynebacterium stationis</name>
    <dbReference type="NCBI Taxonomy" id="1705"/>
    <lineage>
        <taxon>Bacteria</taxon>
        <taxon>Bacillati</taxon>
        <taxon>Actinomycetota</taxon>
        <taxon>Actinomycetes</taxon>
        <taxon>Mycobacteriales</taxon>
        <taxon>Corynebacteriaceae</taxon>
        <taxon>Corynebacterium</taxon>
    </lineage>
</organism>
<evidence type="ECO:0000313" key="9">
    <source>
        <dbReference type="Proteomes" id="UP000076947"/>
    </source>
</evidence>
<dbReference type="PROSITE" id="PS01265">
    <property type="entry name" value="TPX"/>
    <property type="match status" value="1"/>
</dbReference>
<accession>A0A177IEU0</accession>
<evidence type="ECO:0000256" key="1">
    <source>
        <dbReference type="ARBA" id="ARBA00022559"/>
    </source>
</evidence>
<keyword evidence="5 6" id="KW-0676">Redox-active center</keyword>
<evidence type="ECO:0000259" key="7">
    <source>
        <dbReference type="PROSITE" id="PS51352"/>
    </source>
</evidence>
<dbReference type="HAMAP" id="MF_00269">
    <property type="entry name" value="Tpx"/>
    <property type="match status" value="1"/>
</dbReference>
<dbReference type="InterPro" id="IPR013766">
    <property type="entry name" value="Thioredoxin_domain"/>
</dbReference>
<comment type="function">
    <text evidence="6">Thiol-specific peroxidase that catalyzes the reduction of hydrogen peroxide and organic hydroperoxides to water and alcohols, respectively. Plays a role in cell protection against oxidative stress by detoxifying peroxides.</text>
</comment>
<reference evidence="9" key="1">
    <citation type="submission" date="2016-02" db="EMBL/GenBank/DDBJ databases">
        <authorList>
            <person name="Kaur G."/>
            <person name="Nair G.R."/>
            <person name="Mayilraj S."/>
        </authorList>
    </citation>
    <scope>NUCLEOTIDE SEQUENCE [LARGE SCALE GENOMIC DNA]</scope>
    <source>
        <strain evidence="9">GA-15</strain>
    </source>
</reference>
<keyword evidence="3 6" id="KW-0560">Oxidoreductase</keyword>
<dbReference type="CDD" id="cd03014">
    <property type="entry name" value="PRX_Atyp2cys"/>
    <property type="match status" value="1"/>
</dbReference>
<comment type="similarity">
    <text evidence="6">Belongs to the peroxiredoxin family. Tpx subfamily.</text>
</comment>